<comment type="caution">
    <text evidence="3">The sequence shown here is derived from an EMBL/GenBank/DDBJ whole genome shotgun (WGS) entry which is preliminary data.</text>
</comment>
<dbReference type="Gene3D" id="2.60.120.820">
    <property type="entry name" value="PHR domain"/>
    <property type="match status" value="1"/>
</dbReference>
<keyword evidence="1" id="KW-0175">Coiled coil</keyword>
<dbReference type="EMBL" id="BTRK01000002">
    <property type="protein sequence ID" value="GMR38654.1"/>
    <property type="molecule type" value="Genomic_DNA"/>
</dbReference>
<evidence type="ECO:0000256" key="1">
    <source>
        <dbReference type="SAM" id="Coils"/>
    </source>
</evidence>
<sequence>ESKGEEIGIFDKIAFETPSKDAVANISIDNDIIIYAETWHLICVTLSKSAAAYGFSGKSRLTVDGVDFEFRNSVASSASNIPSGQIPEIYFEKNDAVQKLKQIIKTLTNEKEQMRIEIERQEKDIAQMRAELAEHATWKTQLITAIDKISEVGYRATSMPMPFTAKRAHCNSKSMRSLQSRIYVSS</sequence>
<keyword evidence="4" id="KW-1185">Reference proteome</keyword>
<reference evidence="4" key="1">
    <citation type="submission" date="2022-10" db="EMBL/GenBank/DDBJ databases">
        <title>Genome assembly of Pristionchus species.</title>
        <authorList>
            <person name="Yoshida K."/>
            <person name="Sommer R.J."/>
        </authorList>
    </citation>
    <scope>NUCLEOTIDE SEQUENCE [LARGE SCALE GENOMIC DNA]</scope>
    <source>
        <strain evidence="4">RS5460</strain>
    </source>
</reference>
<proteinExistence type="predicted"/>
<accession>A0AAN4ZFR1</accession>
<protein>
    <recommendedName>
        <fullName evidence="2">PHR domain-containing protein</fullName>
    </recommendedName>
</protein>
<evidence type="ECO:0000313" key="4">
    <source>
        <dbReference type="Proteomes" id="UP001328107"/>
    </source>
</evidence>
<feature type="domain" description="PHR" evidence="2">
    <location>
        <begin position="6"/>
        <end position="92"/>
    </location>
</feature>
<dbReference type="InterPro" id="IPR038648">
    <property type="entry name" value="PHR_sf"/>
</dbReference>
<name>A0AAN4ZFR1_9BILA</name>
<dbReference type="AlphaFoldDB" id="A0AAN4ZFR1"/>
<feature type="coiled-coil region" evidence="1">
    <location>
        <begin position="93"/>
        <end position="131"/>
    </location>
</feature>
<dbReference type="Proteomes" id="UP001328107">
    <property type="component" value="Unassembled WGS sequence"/>
</dbReference>
<evidence type="ECO:0000259" key="2">
    <source>
        <dbReference type="Pfam" id="PF08005"/>
    </source>
</evidence>
<dbReference type="InterPro" id="IPR012983">
    <property type="entry name" value="PHR"/>
</dbReference>
<evidence type="ECO:0000313" key="3">
    <source>
        <dbReference type="EMBL" id="GMR38654.1"/>
    </source>
</evidence>
<dbReference type="Pfam" id="PF08005">
    <property type="entry name" value="PHR"/>
    <property type="match status" value="1"/>
</dbReference>
<feature type="non-terminal residue" evidence="3">
    <location>
        <position position="1"/>
    </location>
</feature>
<organism evidence="3 4">
    <name type="scientific">Pristionchus mayeri</name>
    <dbReference type="NCBI Taxonomy" id="1317129"/>
    <lineage>
        <taxon>Eukaryota</taxon>
        <taxon>Metazoa</taxon>
        <taxon>Ecdysozoa</taxon>
        <taxon>Nematoda</taxon>
        <taxon>Chromadorea</taxon>
        <taxon>Rhabditida</taxon>
        <taxon>Rhabditina</taxon>
        <taxon>Diplogasteromorpha</taxon>
        <taxon>Diplogasteroidea</taxon>
        <taxon>Neodiplogasteridae</taxon>
        <taxon>Pristionchus</taxon>
    </lineage>
</organism>
<gene>
    <name evidence="3" type="ORF">PMAYCL1PPCAC_08849</name>
</gene>